<dbReference type="InterPro" id="IPR000700">
    <property type="entry name" value="PAS-assoc_C"/>
</dbReference>
<feature type="domain" description="PAC" evidence="2">
    <location>
        <begin position="101"/>
        <end position="152"/>
    </location>
</feature>
<dbReference type="InterPro" id="IPR013656">
    <property type="entry name" value="PAS_4"/>
</dbReference>
<feature type="domain" description="PAS" evidence="1">
    <location>
        <begin position="773"/>
        <end position="844"/>
    </location>
</feature>
<dbReference type="SUPFAM" id="SSF55785">
    <property type="entry name" value="PYP-like sensor domain (PAS domain)"/>
    <property type="match status" value="6"/>
</dbReference>
<dbReference type="EMBL" id="JAZIBG010000012">
    <property type="protein sequence ID" value="MEF7613079.1"/>
    <property type="molecule type" value="Genomic_DNA"/>
</dbReference>
<dbReference type="CDD" id="cd00130">
    <property type="entry name" value="PAS"/>
    <property type="match status" value="4"/>
</dbReference>
<dbReference type="Pfam" id="PF08448">
    <property type="entry name" value="PAS_4"/>
    <property type="match status" value="2"/>
</dbReference>
<protein>
    <submittedName>
        <fullName evidence="3">PAS domain S-box protein</fullName>
    </submittedName>
</protein>
<dbReference type="Pfam" id="PF00989">
    <property type="entry name" value="PAS"/>
    <property type="match status" value="1"/>
</dbReference>
<dbReference type="Proteomes" id="UP001336250">
    <property type="component" value="Unassembled WGS sequence"/>
</dbReference>
<dbReference type="SMART" id="SM00086">
    <property type="entry name" value="PAC"/>
    <property type="match status" value="6"/>
</dbReference>
<dbReference type="InterPro" id="IPR013767">
    <property type="entry name" value="PAS_fold"/>
</dbReference>
<dbReference type="PANTHER" id="PTHR44757">
    <property type="entry name" value="DIGUANYLATE CYCLASE DGCP"/>
    <property type="match status" value="1"/>
</dbReference>
<evidence type="ECO:0000313" key="4">
    <source>
        <dbReference type="Proteomes" id="UP001336250"/>
    </source>
</evidence>
<sequence>MGPAVPTPARDRPLEQDLLTSLAKGPWGPLLQSFWDSAFPVTLQDEHMRLVAVNDAYVTFAGRARTELIGRDPVELMHAEDRELHLGGRETELPDALGASRMIERRIVDGQGHERWYRAAASRIADARGRKLYMSVLQDATAEHHAREQVDRSLSELEQWFALSTVGMLMFDAHGLLVRSNPAFEALVGRVPVALPDADPALCMLLGWEDGGPHAALQPQAPAIERRVSLVDAHGRRRQLRARVRAIEPSRGHRRYLAVIEDRSAEDERDLAQLEIGALMNTAGVGVATFEPSRGWLPSARAGGEERAGGLQGISRELVEPASLPDYERLQRALKGGERAEVRYAVRHPELGLRWLLTRVEPGQLGSGRTTTSVVTLDVTEQAQAQHRNEQLLRELTTILDGTSAGIAYLRGTVLVRCNQRFERMLGLAGGRAAGLTLAELFAGHEHLQPVIQGLDAALHEHHTYETEFRLVHPHTGVATWYSLSVRRADGLGTREGEPGEVVAVLTDISRLKSQQAELETLLHERELMFSLSEVGIAWLKADRIERANEAFAALSGYAPQELSTLQHADLFEDRSAWQHYRAHDEPLLDAQGRHAGERRLRRKDGSLLWVQVNLRRVDPADPGAGLICSFVNVDERHRARKLLVRQADRTRAILDSVLVGIVTVGSQGIEWMNRSARRMFGGELADFYGEPIAVVATADEDHPFRRTHYLHALMDGQAESFECLLCARDGREFLVVGNVVATGADGSGGRQLTFALLDIERRREAEQRIARAQARLQRIIETAPLAIGLHDARTLRLLQLNQMAANFIGRPIEALAGEPLETIFPPDIAAVLKADMREALRSSEVTRREYRVPSGPEGSLRIWDARYVTISATPEAEPEQLLLVASDVTEQRAAEEARFEAAIVQREMLVKEVHHRIKNNLQGVAGLMQQIALRRPEVAPVISEAIGQVQAIAQVYGLQVGAGGPLRVQSVLESITGSVRRMFGRPIVFSAQGQAPTGWALPEAESIPLALTVNELLTNAIKHSSDGDVQCTLISGAAQVRIEIVNRGSLPPGFELARVPGGVSGLGLVRALLPRRSATLTLLPGMDADGPKVVATIVLVPPGVQWVDV</sequence>
<dbReference type="InterPro" id="IPR000014">
    <property type="entry name" value="PAS"/>
</dbReference>
<dbReference type="InterPro" id="IPR052155">
    <property type="entry name" value="Biofilm_reg_signaling"/>
</dbReference>
<dbReference type="Pfam" id="PF07568">
    <property type="entry name" value="HisKA_2"/>
    <property type="match status" value="1"/>
</dbReference>
<dbReference type="InterPro" id="IPR035965">
    <property type="entry name" value="PAS-like_dom_sf"/>
</dbReference>
<feature type="domain" description="PAC" evidence="2">
    <location>
        <begin position="595"/>
        <end position="646"/>
    </location>
</feature>
<reference evidence="3 4" key="1">
    <citation type="submission" date="2024-02" db="EMBL/GenBank/DDBJ databases">
        <title>Genome sequence of Aquincola sp. MAHUQ-54.</title>
        <authorList>
            <person name="Huq M.A."/>
        </authorList>
    </citation>
    <scope>NUCLEOTIDE SEQUENCE [LARGE SCALE GENOMIC DNA]</scope>
    <source>
        <strain evidence="3 4">MAHUQ-54</strain>
    </source>
</reference>
<dbReference type="PROSITE" id="PS50113">
    <property type="entry name" value="PAC"/>
    <property type="match status" value="3"/>
</dbReference>
<dbReference type="PANTHER" id="PTHR44757:SF2">
    <property type="entry name" value="BIOFILM ARCHITECTURE MAINTENANCE PROTEIN MBAA"/>
    <property type="match status" value="1"/>
</dbReference>
<name>A0AAW9QBJ1_9BURK</name>
<dbReference type="Pfam" id="PF13426">
    <property type="entry name" value="PAS_9"/>
    <property type="match status" value="1"/>
</dbReference>
<comment type="caution">
    <text evidence="3">The sequence shown here is derived from an EMBL/GenBank/DDBJ whole genome shotgun (WGS) entry which is preliminary data.</text>
</comment>
<dbReference type="SUPFAM" id="SSF55874">
    <property type="entry name" value="ATPase domain of HSP90 chaperone/DNA topoisomerase II/histidine kinase"/>
    <property type="match status" value="1"/>
</dbReference>
<dbReference type="InterPro" id="IPR011495">
    <property type="entry name" value="Sig_transdc_His_kin_sub2_dim/P"/>
</dbReference>
<keyword evidence="4" id="KW-1185">Reference proteome</keyword>
<feature type="domain" description="PAC" evidence="2">
    <location>
        <begin position="465"/>
        <end position="521"/>
    </location>
</feature>
<accession>A0AAW9QBJ1</accession>
<evidence type="ECO:0000259" key="1">
    <source>
        <dbReference type="PROSITE" id="PS50112"/>
    </source>
</evidence>
<organism evidence="3 4">
    <name type="scientific">Aquincola agrisoli</name>
    <dbReference type="NCBI Taxonomy" id="3119538"/>
    <lineage>
        <taxon>Bacteria</taxon>
        <taxon>Pseudomonadati</taxon>
        <taxon>Pseudomonadota</taxon>
        <taxon>Betaproteobacteria</taxon>
        <taxon>Burkholderiales</taxon>
        <taxon>Sphaerotilaceae</taxon>
        <taxon>Aquincola</taxon>
    </lineage>
</organism>
<dbReference type="SMART" id="SM00091">
    <property type="entry name" value="PAS"/>
    <property type="match status" value="6"/>
</dbReference>
<proteinExistence type="predicted"/>
<dbReference type="AlphaFoldDB" id="A0AAW9QBJ1"/>
<evidence type="ECO:0000313" key="3">
    <source>
        <dbReference type="EMBL" id="MEF7613079.1"/>
    </source>
</evidence>
<dbReference type="GO" id="GO:0006355">
    <property type="term" value="P:regulation of DNA-templated transcription"/>
    <property type="evidence" value="ECO:0007669"/>
    <property type="project" value="InterPro"/>
</dbReference>
<dbReference type="Pfam" id="PF13188">
    <property type="entry name" value="PAS_8"/>
    <property type="match status" value="1"/>
</dbReference>
<dbReference type="NCBIfam" id="TIGR00229">
    <property type="entry name" value="sensory_box"/>
    <property type="match status" value="5"/>
</dbReference>
<dbReference type="InterPro" id="IPR001610">
    <property type="entry name" value="PAC"/>
</dbReference>
<gene>
    <name evidence="3" type="ORF">V4F39_04085</name>
</gene>
<dbReference type="RefSeq" id="WP_332288009.1">
    <property type="nucleotide sequence ID" value="NZ_JAZIBG010000012.1"/>
</dbReference>
<dbReference type="PROSITE" id="PS50112">
    <property type="entry name" value="PAS"/>
    <property type="match status" value="2"/>
</dbReference>
<evidence type="ECO:0000259" key="2">
    <source>
        <dbReference type="PROSITE" id="PS50113"/>
    </source>
</evidence>
<dbReference type="Gene3D" id="3.30.450.20">
    <property type="entry name" value="PAS domain"/>
    <property type="match status" value="5"/>
</dbReference>
<dbReference type="Gene3D" id="3.30.565.10">
    <property type="entry name" value="Histidine kinase-like ATPase, C-terminal domain"/>
    <property type="match status" value="1"/>
</dbReference>
<feature type="domain" description="PAS" evidence="1">
    <location>
        <begin position="40"/>
        <end position="83"/>
    </location>
</feature>
<dbReference type="InterPro" id="IPR036890">
    <property type="entry name" value="HATPase_C_sf"/>
</dbReference>